<dbReference type="GO" id="GO:0042393">
    <property type="term" value="F:histone binding"/>
    <property type="evidence" value="ECO:0007669"/>
    <property type="project" value="TreeGrafter"/>
</dbReference>
<feature type="compositionally biased region" description="Basic residues" evidence="5">
    <location>
        <begin position="78"/>
        <end position="98"/>
    </location>
</feature>
<dbReference type="AlphaFoldDB" id="A0A9W7B668"/>
<dbReference type="SUPFAM" id="SSF109715">
    <property type="entry name" value="DEK C-terminal domain"/>
    <property type="match status" value="1"/>
</dbReference>
<evidence type="ECO:0000313" key="7">
    <source>
        <dbReference type="EMBL" id="GMH80604.1"/>
    </source>
</evidence>
<dbReference type="GO" id="GO:0005634">
    <property type="term" value="C:nucleus"/>
    <property type="evidence" value="ECO:0007669"/>
    <property type="project" value="UniProtKB-SubCell"/>
</dbReference>
<dbReference type="PROSITE" id="PS51998">
    <property type="entry name" value="DEK_C"/>
    <property type="match status" value="1"/>
</dbReference>
<dbReference type="GO" id="GO:2000779">
    <property type="term" value="P:regulation of double-strand break repair"/>
    <property type="evidence" value="ECO:0007669"/>
    <property type="project" value="TreeGrafter"/>
</dbReference>
<keyword evidence="2" id="KW-0156">Chromatin regulator</keyword>
<dbReference type="InterPro" id="IPR014876">
    <property type="entry name" value="DEK_C"/>
</dbReference>
<evidence type="ECO:0000256" key="2">
    <source>
        <dbReference type="ARBA" id="ARBA00022853"/>
    </source>
</evidence>
<gene>
    <name evidence="7" type="ORF">TL16_g08616</name>
</gene>
<evidence type="ECO:0000259" key="6">
    <source>
        <dbReference type="PROSITE" id="PS51998"/>
    </source>
</evidence>
<comment type="caution">
    <text evidence="7">The sequence shown here is derived from an EMBL/GenBank/DDBJ whole genome shotgun (WGS) entry which is preliminary data.</text>
</comment>
<organism evidence="7 8">
    <name type="scientific">Triparma laevis f. inornata</name>
    <dbReference type="NCBI Taxonomy" id="1714386"/>
    <lineage>
        <taxon>Eukaryota</taxon>
        <taxon>Sar</taxon>
        <taxon>Stramenopiles</taxon>
        <taxon>Ochrophyta</taxon>
        <taxon>Bolidophyceae</taxon>
        <taxon>Parmales</taxon>
        <taxon>Triparmaceae</taxon>
        <taxon>Triparma</taxon>
    </lineage>
</organism>
<reference evidence="8" key="1">
    <citation type="journal article" date="2023" name="Commun. Biol.">
        <title>Genome analysis of Parmales, the sister group of diatoms, reveals the evolutionary specialization of diatoms from phago-mixotrophs to photoautotrophs.</title>
        <authorList>
            <person name="Ban H."/>
            <person name="Sato S."/>
            <person name="Yoshikawa S."/>
            <person name="Yamada K."/>
            <person name="Nakamura Y."/>
            <person name="Ichinomiya M."/>
            <person name="Sato N."/>
            <person name="Blanc-Mathieu R."/>
            <person name="Endo H."/>
            <person name="Kuwata A."/>
            <person name="Ogata H."/>
        </authorList>
    </citation>
    <scope>NUCLEOTIDE SEQUENCE [LARGE SCALE GENOMIC DNA]</scope>
</reference>
<accession>A0A9W7B668</accession>
<dbReference type="Gene3D" id="1.10.10.60">
    <property type="entry name" value="Homeodomain-like"/>
    <property type="match status" value="1"/>
</dbReference>
<evidence type="ECO:0000256" key="4">
    <source>
        <dbReference type="ARBA" id="ARBA00023242"/>
    </source>
</evidence>
<keyword evidence="3" id="KW-0238">DNA-binding</keyword>
<name>A0A9W7B668_9STRA</name>
<feature type="region of interest" description="Disordered" evidence="5">
    <location>
        <begin position="78"/>
        <end position="154"/>
    </location>
</feature>
<dbReference type="Proteomes" id="UP001162640">
    <property type="component" value="Unassembled WGS sequence"/>
</dbReference>
<sequence length="210" mass="23664">MSRRFDSLLILTRLTSLAQIKEKMATKLFKQSASFIKDAMDCFAVDRSSKTGEVDKESLTWRFVDWLICPTEPVSKKRKSVSVKKAAPKKKKSKKSTTKVKVVEEEEGGEEEEEESEEEEEEEDDDDVDDDDDNDAYGDSPKKKAKKPKAPKPISTGAIKKWVKAYIKEIDTATLTVNQTVTACGENFGVDMSERKKEIKSILLKAMDLA</sequence>
<protein>
    <recommendedName>
        <fullName evidence="6">DEK-C domain-containing protein</fullName>
    </recommendedName>
</protein>
<feature type="domain" description="DEK-C" evidence="6">
    <location>
        <begin position="153"/>
        <end position="208"/>
    </location>
</feature>
<evidence type="ECO:0000256" key="5">
    <source>
        <dbReference type="SAM" id="MobiDB-lite"/>
    </source>
</evidence>
<dbReference type="PANTHER" id="PTHR13468:SF1">
    <property type="entry name" value="PROTEIN DEK"/>
    <property type="match status" value="1"/>
</dbReference>
<evidence type="ECO:0000256" key="3">
    <source>
        <dbReference type="ARBA" id="ARBA00023125"/>
    </source>
</evidence>
<dbReference type="InterPro" id="IPR044198">
    <property type="entry name" value="DEK"/>
</dbReference>
<comment type="subcellular location">
    <subcellularLocation>
        <location evidence="1">Nucleus</location>
    </subcellularLocation>
</comment>
<proteinExistence type="predicted"/>
<keyword evidence="4" id="KW-0539">Nucleus</keyword>
<dbReference type="PANTHER" id="PTHR13468">
    <property type="entry name" value="DEK PROTEIN"/>
    <property type="match status" value="1"/>
</dbReference>
<dbReference type="EMBL" id="BLQM01000285">
    <property type="protein sequence ID" value="GMH80604.1"/>
    <property type="molecule type" value="Genomic_DNA"/>
</dbReference>
<dbReference type="GO" id="GO:0006325">
    <property type="term" value="P:chromatin organization"/>
    <property type="evidence" value="ECO:0007669"/>
    <property type="project" value="UniProtKB-KW"/>
</dbReference>
<dbReference type="GO" id="GO:0003677">
    <property type="term" value="F:DNA binding"/>
    <property type="evidence" value="ECO:0007669"/>
    <property type="project" value="UniProtKB-KW"/>
</dbReference>
<evidence type="ECO:0000256" key="1">
    <source>
        <dbReference type="ARBA" id="ARBA00004123"/>
    </source>
</evidence>
<evidence type="ECO:0000313" key="8">
    <source>
        <dbReference type="Proteomes" id="UP001162640"/>
    </source>
</evidence>
<feature type="compositionally biased region" description="Acidic residues" evidence="5">
    <location>
        <begin position="104"/>
        <end position="136"/>
    </location>
</feature>